<evidence type="ECO:0000313" key="3">
    <source>
        <dbReference type="Proteomes" id="UP001524473"/>
    </source>
</evidence>
<accession>A0ABT1RZI8</accession>
<feature type="transmembrane region" description="Helical" evidence="1">
    <location>
        <begin position="62"/>
        <end position="84"/>
    </location>
</feature>
<gene>
    <name evidence="2" type="ORF">NE695_09060</name>
</gene>
<dbReference type="Proteomes" id="UP001524473">
    <property type="component" value="Unassembled WGS sequence"/>
</dbReference>
<reference evidence="2 3" key="1">
    <citation type="submission" date="2022-06" db="EMBL/GenBank/DDBJ databases">
        <title>Isolation of gut microbiota from human fecal samples.</title>
        <authorList>
            <person name="Pamer E.G."/>
            <person name="Barat B."/>
            <person name="Waligurski E."/>
            <person name="Medina S."/>
            <person name="Paddock L."/>
            <person name="Mostad J."/>
        </authorList>
    </citation>
    <scope>NUCLEOTIDE SEQUENCE [LARGE SCALE GENOMIC DNA]</scope>
    <source>
        <strain evidence="2 3">DFI.9.73</strain>
    </source>
</reference>
<keyword evidence="1" id="KW-0472">Membrane</keyword>
<sequence length="183" mass="19930">MPFLIIAAVAFMILGFCAYNPLRRKYAGTIGVGGSYLVLLGIMLLASSVGQIIGTVTGESNVSALEIILGVIVMILCLGYMVYVMLTRCQTVKQRILLPFAACLIGCGFCWRLLAAIVAHVPMESGKDGTAFPAILYDPEENQFRLLSDSGDHADYYCEKTGRQVQFYTSDLSDGLPNGWRRG</sequence>
<name>A0ABT1RZI8_9FIRM</name>
<proteinExistence type="predicted"/>
<dbReference type="RefSeq" id="WP_066866973.1">
    <property type="nucleotide sequence ID" value="NZ_CABKVV010000014.1"/>
</dbReference>
<dbReference type="EMBL" id="JANFZH010000018">
    <property type="protein sequence ID" value="MCQ4840064.1"/>
    <property type="molecule type" value="Genomic_DNA"/>
</dbReference>
<feature type="transmembrane region" description="Helical" evidence="1">
    <location>
        <begin position="34"/>
        <end position="56"/>
    </location>
</feature>
<keyword evidence="3" id="KW-1185">Reference proteome</keyword>
<feature type="transmembrane region" description="Helical" evidence="1">
    <location>
        <begin position="96"/>
        <end position="119"/>
    </location>
</feature>
<protein>
    <submittedName>
        <fullName evidence="2">Uncharacterized protein</fullName>
    </submittedName>
</protein>
<evidence type="ECO:0000313" key="2">
    <source>
        <dbReference type="EMBL" id="MCQ4840064.1"/>
    </source>
</evidence>
<comment type="caution">
    <text evidence="2">The sequence shown here is derived from an EMBL/GenBank/DDBJ whole genome shotgun (WGS) entry which is preliminary data.</text>
</comment>
<keyword evidence="1" id="KW-0812">Transmembrane</keyword>
<organism evidence="2 3">
    <name type="scientific">Neglectibacter timonensis</name>
    <dbReference type="NCBI Taxonomy" id="1776382"/>
    <lineage>
        <taxon>Bacteria</taxon>
        <taxon>Bacillati</taxon>
        <taxon>Bacillota</taxon>
        <taxon>Clostridia</taxon>
        <taxon>Eubacteriales</taxon>
        <taxon>Oscillospiraceae</taxon>
        <taxon>Neglectibacter</taxon>
    </lineage>
</organism>
<feature type="transmembrane region" description="Helical" evidence="1">
    <location>
        <begin position="6"/>
        <end position="22"/>
    </location>
</feature>
<keyword evidence="1" id="KW-1133">Transmembrane helix</keyword>
<evidence type="ECO:0000256" key="1">
    <source>
        <dbReference type="SAM" id="Phobius"/>
    </source>
</evidence>
<dbReference type="GeneID" id="90533675"/>